<keyword evidence="6 11" id="KW-0560">Oxidoreductase</keyword>
<feature type="domain" description="FAD/NAD(P)-binding" evidence="9">
    <location>
        <begin position="12"/>
        <end position="331"/>
    </location>
</feature>
<name>E7RMY0_9BACT</name>
<dbReference type="InterPro" id="IPR023753">
    <property type="entry name" value="FAD/NAD-binding_dom"/>
</dbReference>
<evidence type="ECO:0000259" key="10">
    <source>
        <dbReference type="Pfam" id="PF22366"/>
    </source>
</evidence>
<dbReference type="RefSeq" id="WP_004369183.1">
    <property type="nucleotide sequence ID" value="NZ_GL833119.1"/>
</dbReference>
<sequence>MSLNIQRTKQKRIVIVGGGFGGIELAGRLKHSGFQIVLIDKNNYHQFPPLIYQVASAGIEPSSISFPFRRLFQNRRDVFYRYAEANSVDTAHKVLHTSIGEVEYDYLVMAAGAATNFFGNEHIQHEAYPMKTVSEAMSIRNIILSNIEKAISTTDNDERQQLLNIVIVGGGPSGVEIAGALSEMKRMVLPREYHDLDAGLMNIYLVNADDVLLKSMSPESSASAERYLRNMEVKLILGKRVVDYKDNLVVLEDGNSIPAETVIWVSGVRATQIGGIDKACIGRGGRLKVDAFNRVEGLNDVFSIGDQCIMTADPNYPDGHPQLAQVAIQQARNLAANLKAAADGHSMAPFRYRNLGTMATVGRNKAVAEIAGCKFKGLFAWLLWLVVHLRSILGVRNKVVVLLNWIWNYINYKLSLRLILNSYKRR</sequence>
<dbReference type="Proteomes" id="UP000005580">
    <property type="component" value="Unassembled WGS sequence"/>
</dbReference>
<evidence type="ECO:0000256" key="7">
    <source>
        <dbReference type="ARBA" id="ARBA00023027"/>
    </source>
</evidence>
<comment type="catalytic activity">
    <reaction evidence="8">
        <text>a quinone + NADH + H(+) = a quinol + NAD(+)</text>
        <dbReference type="Rhea" id="RHEA:46160"/>
        <dbReference type="ChEBI" id="CHEBI:15378"/>
        <dbReference type="ChEBI" id="CHEBI:24646"/>
        <dbReference type="ChEBI" id="CHEBI:57540"/>
        <dbReference type="ChEBI" id="CHEBI:57945"/>
        <dbReference type="ChEBI" id="CHEBI:132124"/>
        <dbReference type="EC" id="1.6.5.9"/>
    </reaction>
</comment>
<dbReference type="PRINTS" id="PR00368">
    <property type="entry name" value="FADPNR"/>
</dbReference>
<dbReference type="SUPFAM" id="SSF51905">
    <property type="entry name" value="FAD/NAD(P)-binding domain"/>
    <property type="match status" value="2"/>
</dbReference>
<evidence type="ECO:0000313" key="12">
    <source>
        <dbReference type="Proteomes" id="UP000005580"/>
    </source>
</evidence>
<dbReference type="Pfam" id="PF22366">
    <property type="entry name" value="NDH2_C"/>
    <property type="match status" value="1"/>
</dbReference>
<dbReference type="InterPro" id="IPR045024">
    <property type="entry name" value="NDH-2"/>
</dbReference>
<dbReference type="Pfam" id="PF07992">
    <property type="entry name" value="Pyr_redox_2"/>
    <property type="match status" value="1"/>
</dbReference>
<keyword evidence="4" id="KW-0274">FAD</keyword>
<dbReference type="STRING" id="28134.SAMN05444288_0388"/>
<keyword evidence="3" id="KW-0285">Flavoprotein</keyword>
<evidence type="ECO:0000256" key="4">
    <source>
        <dbReference type="ARBA" id="ARBA00022827"/>
    </source>
</evidence>
<evidence type="ECO:0000256" key="6">
    <source>
        <dbReference type="ARBA" id="ARBA00023002"/>
    </source>
</evidence>
<evidence type="ECO:0000256" key="3">
    <source>
        <dbReference type="ARBA" id="ARBA00022630"/>
    </source>
</evidence>
<evidence type="ECO:0000256" key="1">
    <source>
        <dbReference type="ARBA" id="ARBA00005272"/>
    </source>
</evidence>
<evidence type="ECO:0000256" key="8">
    <source>
        <dbReference type="ARBA" id="ARBA00047599"/>
    </source>
</evidence>
<comment type="similarity">
    <text evidence="1">Belongs to the NADH dehydrogenase family.</text>
</comment>
<dbReference type="PRINTS" id="PR00411">
    <property type="entry name" value="PNDRDTASEI"/>
</dbReference>
<organism evidence="11 12">
    <name type="scientific">Hoylesella oralis ATCC 33269</name>
    <dbReference type="NCBI Taxonomy" id="873533"/>
    <lineage>
        <taxon>Bacteria</taxon>
        <taxon>Pseudomonadati</taxon>
        <taxon>Bacteroidota</taxon>
        <taxon>Bacteroidia</taxon>
        <taxon>Bacteroidales</taxon>
        <taxon>Prevotellaceae</taxon>
        <taxon>Hoylesella</taxon>
    </lineage>
</organism>
<dbReference type="InterPro" id="IPR054585">
    <property type="entry name" value="NDH2-like_C"/>
</dbReference>
<accession>E7RMY0</accession>
<dbReference type="eggNOG" id="COG1252">
    <property type="taxonomic scope" value="Bacteria"/>
</dbReference>
<gene>
    <name evidence="11" type="primary">ndh</name>
    <name evidence="11" type="ORF">HMPREF0663_10480</name>
</gene>
<comment type="caution">
    <text evidence="11">The sequence shown here is derived from an EMBL/GenBank/DDBJ whole genome shotgun (WGS) entry which is preliminary data.</text>
</comment>
<evidence type="ECO:0000259" key="9">
    <source>
        <dbReference type="Pfam" id="PF07992"/>
    </source>
</evidence>
<dbReference type="PANTHER" id="PTHR43706:SF47">
    <property type="entry name" value="EXTERNAL NADH-UBIQUINONE OXIDOREDUCTASE 1, MITOCHONDRIAL-RELATED"/>
    <property type="match status" value="1"/>
</dbReference>
<proteinExistence type="inferred from homology"/>
<dbReference type="GO" id="GO:0050136">
    <property type="term" value="F:NADH dehydrogenase (quinone) (non-electrogenic) activity"/>
    <property type="evidence" value="ECO:0007669"/>
    <property type="project" value="UniProtKB-EC"/>
</dbReference>
<dbReference type="EMBL" id="AEPE02000002">
    <property type="protein sequence ID" value="EFZ38111.1"/>
    <property type="molecule type" value="Genomic_DNA"/>
</dbReference>
<dbReference type="PANTHER" id="PTHR43706">
    <property type="entry name" value="NADH DEHYDROGENASE"/>
    <property type="match status" value="1"/>
</dbReference>
<reference evidence="11" key="1">
    <citation type="submission" date="2011-01" db="EMBL/GenBank/DDBJ databases">
        <authorList>
            <person name="Muzny D."/>
            <person name="Qin X."/>
            <person name="Buhay C."/>
            <person name="Dugan-Rocha S."/>
            <person name="Ding Y."/>
            <person name="Chen G."/>
            <person name="Hawes A."/>
            <person name="Holder M."/>
            <person name="Jhangiani S."/>
            <person name="Johnson A."/>
            <person name="Khan Z."/>
            <person name="Li Z."/>
            <person name="Liu W."/>
            <person name="Liu X."/>
            <person name="Perez L."/>
            <person name="Shen H."/>
            <person name="Wang Q."/>
            <person name="Watt J."/>
            <person name="Xi L."/>
            <person name="Xin Y."/>
            <person name="Zhou J."/>
            <person name="Deng J."/>
            <person name="Jiang H."/>
            <person name="Liu Y."/>
            <person name="Qu J."/>
            <person name="Song X.-Z."/>
            <person name="Zhang L."/>
            <person name="Villasana D."/>
            <person name="Johnson A."/>
            <person name="Liu J."/>
            <person name="Liyanage D."/>
            <person name="Lorensuhewa L."/>
            <person name="Robinson T."/>
            <person name="Song A."/>
            <person name="Song B.-B."/>
            <person name="Dinh H."/>
            <person name="Thornton R."/>
            <person name="Coyle M."/>
            <person name="Francisco L."/>
            <person name="Jackson L."/>
            <person name="Javaid M."/>
            <person name="Korchina V."/>
            <person name="Kovar C."/>
            <person name="Mata R."/>
            <person name="Mathew T."/>
            <person name="Ngo R."/>
            <person name="Nguyen L."/>
            <person name="Nguyen N."/>
            <person name="Okwuonu G."/>
            <person name="Ongeri F."/>
            <person name="Pham C."/>
            <person name="Simmons D."/>
            <person name="Wilczek-Boney K."/>
            <person name="Hale W."/>
            <person name="Jakkamsetti A."/>
            <person name="Pham P."/>
            <person name="Ruth R."/>
            <person name="San Lucas F."/>
            <person name="Warren J."/>
            <person name="Zhang J."/>
            <person name="Zhao Z."/>
            <person name="Zhou C."/>
            <person name="Zhu D."/>
            <person name="Lee S."/>
            <person name="Bess C."/>
            <person name="Blankenburg K."/>
            <person name="Forbes L."/>
            <person name="Fu Q."/>
            <person name="Gubbala S."/>
            <person name="Hirani K."/>
            <person name="Jayaseelan J.C."/>
            <person name="Lara F."/>
            <person name="Munidasa M."/>
            <person name="Palculict T."/>
            <person name="Patil S."/>
            <person name="Pu L.-L."/>
            <person name="Saada N."/>
            <person name="Tang L."/>
            <person name="Weissenberger G."/>
            <person name="Zhu Y."/>
            <person name="Hemphill L."/>
            <person name="Shang Y."/>
            <person name="Youmans B."/>
            <person name="Ayvaz T."/>
            <person name="Ross M."/>
            <person name="Santibanez J."/>
            <person name="Aqrawi P."/>
            <person name="Gross S."/>
            <person name="Joshi V."/>
            <person name="Fowler G."/>
            <person name="Nazareth L."/>
            <person name="Reid J."/>
            <person name="Worley K."/>
            <person name="Petrosino J."/>
            <person name="Highlander S."/>
            <person name="Gibbs R."/>
        </authorList>
    </citation>
    <scope>NUCLEOTIDE SEQUENCE [LARGE SCALE GENOMIC DNA]</scope>
    <source>
        <strain evidence="11">ATCC 33269</strain>
    </source>
</reference>
<dbReference type="HOGENOM" id="CLU_021377_7_1_10"/>
<keyword evidence="12" id="KW-1185">Reference proteome</keyword>
<dbReference type="Gene3D" id="3.50.50.100">
    <property type="match status" value="1"/>
</dbReference>
<evidence type="ECO:0000256" key="5">
    <source>
        <dbReference type="ARBA" id="ARBA00022946"/>
    </source>
</evidence>
<protein>
    <recommendedName>
        <fullName evidence="2">NADH:ubiquinone reductase (non-electrogenic)</fullName>
        <ecNumber evidence="2">1.6.5.9</ecNumber>
    </recommendedName>
</protein>
<evidence type="ECO:0000256" key="2">
    <source>
        <dbReference type="ARBA" id="ARBA00012637"/>
    </source>
</evidence>
<keyword evidence="5" id="KW-0809">Transit peptide</keyword>
<dbReference type="InterPro" id="IPR036188">
    <property type="entry name" value="FAD/NAD-bd_sf"/>
</dbReference>
<dbReference type="EC" id="1.6.5.9" evidence="2"/>
<keyword evidence="7" id="KW-0520">NAD</keyword>
<evidence type="ECO:0000313" key="11">
    <source>
        <dbReference type="EMBL" id="EFZ38111.1"/>
    </source>
</evidence>
<feature type="domain" description="External alternative NADH-ubiquinone oxidoreductase-like C-terminal" evidence="10">
    <location>
        <begin position="355"/>
        <end position="409"/>
    </location>
</feature>
<dbReference type="AlphaFoldDB" id="E7RMY0"/>